<proteinExistence type="predicted"/>
<evidence type="ECO:0000313" key="1">
    <source>
        <dbReference type="EMBL" id="GLX77345.1"/>
    </source>
</evidence>
<dbReference type="Pfam" id="PF14026">
    <property type="entry name" value="SCO4226-like"/>
    <property type="match status" value="1"/>
</dbReference>
<dbReference type="Proteomes" id="UP001157186">
    <property type="component" value="Unassembled WGS sequence"/>
</dbReference>
<gene>
    <name evidence="1" type="ORF">tinsulaeT_06850</name>
</gene>
<sequence>MPKYVIERELDGAGKLSSNDLQGISQKSCDVLEELGPKIQWVESYITDNKIYCVYIAPDENMIRKHAEKGEFPITAVNEVKSVIDPTTAE</sequence>
<keyword evidence="2" id="KW-1185">Reference proteome</keyword>
<evidence type="ECO:0000313" key="2">
    <source>
        <dbReference type="Proteomes" id="UP001157186"/>
    </source>
</evidence>
<protein>
    <recommendedName>
        <fullName evidence="3">DUF4242 domain-containing protein</fullName>
    </recommendedName>
</protein>
<name>A0ABQ6GRN0_9GAMM</name>
<accession>A0ABQ6GRN0</accession>
<dbReference type="RefSeq" id="WP_284243197.1">
    <property type="nucleotide sequence ID" value="NZ_BSST01000001.1"/>
</dbReference>
<dbReference type="EMBL" id="BSST01000001">
    <property type="protein sequence ID" value="GLX77345.1"/>
    <property type="molecule type" value="Genomic_DNA"/>
</dbReference>
<evidence type="ECO:0008006" key="3">
    <source>
        <dbReference type="Google" id="ProtNLM"/>
    </source>
</evidence>
<comment type="caution">
    <text evidence="1">The sequence shown here is derived from an EMBL/GenBank/DDBJ whole genome shotgun (WGS) entry which is preliminary data.</text>
</comment>
<dbReference type="InterPro" id="IPR025336">
    <property type="entry name" value="SCO4226-like"/>
</dbReference>
<organism evidence="1 2">
    <name type="scientific">Thalassotalea insulae</name>
    <dbReference type="NCBI Taxonomy" id="2056778"/>
    <lineage>
        <taxon>Bacteria</taxon>
        <taxon>Pseudomonadati</taxon>
        <taxon>Pseudomonadota</taxon>
        <taxon>Gammaproteobacteria</taxon>
        <taxon>Alteromonadales</taxon>
        <taxon>Colwelliaceae</taxon>
        <taxon>Thalassotalea</taxon>
    </lineage>
</organism>
<reference evidence="1 2" key="1">
    <citation type="submission" date="2023-03" db="EMBL/GenBank/DDBJ databases">
        <title>Draft genome sequence of Thalassotalea insulae KCTC 62186T.</title>
        <authorList>
            <person name="Sawabe T."/>
        </authorList>
    </citation>
    <scope>NUCLEOTIDE SEQUENCE [LARGE SCALE GENOMIC DNA]</scope>
    <source>
        <strain evidence="1 2">KCTC 62186</strain>
    </source>
</reference>